<dbReference type="Proteomes" id="UP000748752">
    <property type="component" value="Unassembled WGS sequence"/>
</dbReference>
<comment type="caution">
    <text evidence="4">The sequence shown here is derived from an EMBL/GenBank/DDBJ whole genome shotgun (WGS) entry which is preliminary data.</text>
</comment>
<evidence type="ECO:0000313" key="5">
    <source>
        <dbReference type="Proteomes" id="UP000748752"/>
    </source>
</evidence>
<dbReference type="Gene3D" id="3.40.190.10">
    <property type="entry name" value="Periplasmic binding protein-like II"/>
    <property type="match status" value="3"/>
</dbReference>
<protein>
    <recommendedName>
        <fullName evidence="3">ABC-type glycine betaine transport system substrate-binding domain-containing protein</fullName>
    </recommendedName>
</protein>
<evidence type="ECO:0000256" key="2">
    <source>
        <dbReference type="SAM" id="SignalP"/>
    </source>
</evidence>
<feature type="chain" id="PRO_5045204641" description="ABC-type glycine betaine transport system substrate-binding domain-containing protein" evidence="2">
    <location>
        <begin position="22"/>
        <end position="635"/>
    </location>
</feature>
<keyword evidence="2" id="KW-0732">Signal</keyword>
<keyword evidence="5" id="KW-1185">Reference proteome</keyword>
<dbReference type="Pfam" id="PF04069">
    <property type="entry name" value="OpuAC"/>
    <property type="match status" value="1"/>
</dbReference>
<evidence type="ECO:0000256" key="1">
    <source>
        <dbReference type="SAM" id="Phobius"/>
    </source>
</evidence>
<keyword evidence="1" id="KW-0812">Transmembrane</keyword>
<feature type="domain" description="ABC-type glycine betaine transport system substrate-binding" evidence="3">
    <location>
        <begin position="24"/>
        <end position="284"/>
    </location>
</feature>
<feature type="signal peptide" evidence="2">
    <location>
        <begin position="1"/>
        <end position="21"/>
    </location>
</feature>
<reference evidence="4 5" key="1">
    <citation type="journal article" date="2020" name="Microorganisms">
        <title>Osmotic Adaptation and Compatible Solute Biosynthesis of Phototrophic Bacteria as Revealed from Genome Analyses.</title>
        <authorList>
            <person name="Imhoff J.F."/>
            <person name="Rahn T."/>
            <person name="Kunzel S."/>
            <person name="Keller A."/>
            <person name="Neulinger S.C."/>
        </authorList>
    </citation>
    <scope>NUCLEOTIDE SEQUENCE [LARGE SCALE GENOMIC DNA]</scope>
    <source>
        <strain evidence="4 5">DSM 6210</strain>
    </source>
</reference>
<feature type="transmembrane region" description="Helical" evidence="1">
    <location>
        <begin position="609"/>
        <end position="629"/>
    </location>
</feature>
<dbReference type="RefSeq" id="WP_200240091.1">
    <property type="nucleotide sequence ID" value="NZ_NRRV01000049.1"/>
</dbReference>
<proteinExistence type="predicted"/>
<dbReference type="Gene3D" id="3.40.190.120">
    <property type="entry name" value="Osmoprotection protein (prox), domain 2"/>
    <property type="match status" value="1"/>
</dbReference>
<evidence type="ECO:0000259" key="3">
    <source>
        <dbReference type="Pfam" id="PF04069"/>
    </source>
</evidence>
<sequence length="635" mass="67563">MTVLRIIAAVLALAVLSGCGADRKPLVVGGKSSPQDEIVAEMVATLAEEAGIPVTRRIGLGSTRVTLAAMKRGDIDIYPEYTGTGLAMLGLPPIADPDEALARVRERFAPLGLGWSDLLGFDNEYGLAMLRERAQPLGIQTFSDLARHSQELVLGVEDEFRMRPVDGLQSLQRRYGMQFAEVIEVPLADRIDLYDKLLRGRIDVSLVYNADPQIDDFDLHRLEDDEGFFAGYAAALLYRDAAMARYPALGTVLEQLTGALDIETMRQLTARVTLGGEDPAEVARTELVRLGLLRGVAAETTRQALNLAISPSANADGEAATVQRALRRSFPTRNVQLSPTSDPLGAVEAGTARVALVSAPAFFAPGSIDPATGQPPLRSGVEAVALVGTSYLHVFALEPDLGSLADATVIATGPKGSSGHRTAQSLVDALGLSAKLRTVEADNAEGLADAMVASGADAAVLMQPIGNWTALALMEQGYPLLSVTDWNRQGNRLVFPYLQPAQLSPSEYAPYLQMAQLTVSDYPQLREPVETLVTQLVLAGPAPRPHAAVGDQGPGASFIPQAVPLTDLAVERINAALGKPEQINPILPQARALAPQLPQPPNPVNPSPAVSLLTALVVAMLIWMVWLLVRSPRAG</sequence>
<dbReference type="EMBL" id="NRRV01000049">
    <property type="protein sequence ID" value="MBK1632489.1"/>
    <property type="molecule type" value="Genomic_DNA"/>
</dbReference>
<organism evidence="4 5">
    <name type="scientific">Thiohalocapsa halophila</name>
    <dbReference type="NCBI Taxonomy" id="69359"/>
    <lineage>
        <taxon>Bacteria</taxon>
        <taxon>Pseudomonadati</taxon>
        <taxon>Pseudomonadota</taxon>
        <taxon>Gammaproteobacteria</taxon>
        <taxon>Chromatiales</taxon>
        <taxon>Chromatiaceae</taxon>
        <taxon>Thiohalocapsa</taxon>
    </lineage>
</organism>
<name>A0ABS1CKX5_9GAMM</name>
<evidence type="ECO:0000313" key="4">
    <source>
        <dbReference type="EMBL" id="MBK1632489.1"/>
    </source>
</evidence>
<keyword evidence="1" id="KW-1133">Transmembrane helix</keyword>
<accession>A0ABS1CKX5</accession>
<dbReference type="SUPFAM" id="SSF53850">
    <property type="entry name" value="Periplasmic binding protein-like II"/>
    <property type="match status" value="2"/>
</dbReference>
<dbReference type="InterPro" id="IPR007210">
    <property type="entry name" value="ABC_Gly_betaine_transp_sub-bd"/>
</dbReference>
<dbReference type="PROSITE" id="PS51257">
    <property type="entry name" value="PROKAR_LIPOPROTEIN"/>
    <property type="match status" value="1"/>
</dbReference>
<dbReference type="CDD" id="cd13528">
    <property type="entry name" value="PBP2_osmoprotectants"/>
    <property type="match status" value="1"/>
</dbReference>
<gene>
    <name evidence="4" type="ORF">CKO31_17425</name>
</gene>
<keyword evidence="1" id="KW-0472">Membrane</keyword>